<reference evidence="2" key="1">
    <citation type="submission" date="2022-01" db="EMBL/GenBank/DDBJ databases">
        <title>Genome Sequence Resource for Two Populations of Ditylenchus destructor, the Migratory Endoparasitic Phytonematode.</title>
        <authorList>
            <person name="Zhang H."/>
            <person name="Lin R."/>
            <person name="Xie B."/>
        </authorList>
    </citation>
    <scope>NUCLEOTIDE SEQUENCE</scope>
    <source>
        <strain evidence="2">BazhouSP</strain>
    </source>
</reference>
<accession>A0AAD4NDM9</accession>
<feature type="transmembrane region" description="Helical" evidence="1">
    <location>
        <begin position="207"/>
        <end position="238"/>
    </location>
</feature>
<feature type="transmembrane region" description="Helical" evidence="1">
    <location>
        <begin position="146"/>
        <end position="166"/>
    </location>
</feature>
<keyword evidence="1" id="KW-0812">Transmembrane</keyword>
<feature type="transmembrane region" description="Helical" evidence="1">
    <location>
        <begin position="178"/>
        <end position="201"/>
    </location>
</feature>
<evidence type="ECO:0000256" key="1">
    <source>
        <dbReference type="SAM" id="Phobius"/>
    </source>
</evidence>
<keyword evidence="3" id="KW-1185">Reference proteome</keyword>
<name>A0AAD4NDM9_9BILA</name>
<keyword evidence="1" id="KW-0472">Membrane</keyword>
<protein>
    <submittedName>
        <fullName evidence="2">Uncharacterized protein</fullName>
    </submittedName>
</protein>
<keyword evidence="1" id="KW-1133">Transmembrane helix</keyword>
<evidence type="ECO:0000313" key="2">
    <source>
        <dbReference type="EMBL" id="KAI1725412.1"/>
    </source>
</evidence>
<dbReference type="Proteomes" id="UP001201812">
    <property type="component" value="Unassembled WGS sequence"/>
</dbReference>
<dbReference type="AlphaFoldDB" id="A0AAD4NDM9"/>
<organism evidence="2 3">
    <name type="scientific">Ditylenchus destructor</name>
    <dbReference type="NCBI Taxonomy" id="166010"/>
    <lineage>
        <taxon>Eukaryota</taxon>
        <taxon>Metazoa</taxon>
        <taxon>Ecdysozoa</taxon>
        <taxon>Nematoda</taxon>
        <taxon>Chromadorea</taxon>
        <taxon>Rhabditida</taxon>
        <taxon>Tylenchina</taxon>
        <taxon>Tylenchomorpha</taxon>
        <taxon>Sphaerularioidea</taxon>
        <taxon>Anguinidae</taxon>
        <taxon>Anguininae</taxon>
        <taxon>Ditylenchus</taxon>
    </lineage>
</organism>
<comment type="caution">
    <text evidence="2">The sequence shown here is derived from an EMBL/GenBank/DDBJ whole genome shotgun (WGS) entry which is preliminary data.</text>
</comment>
<dbReference type="EMBL" id="JAKKPZ010000002">
    <property type="protein sequence ID" value="KAI1725412.1"/>
    <property type="molecule type" value="Genomic_DNA"/>
</dbReference>
<proteinExistence type="predicted"/>
<gene>
    <name evidence="2" type="ORF">DdX_02070</name>
</gene>
<feature type="transmembrane region" description="Helical" evidence="1">
    <location>
        <begin position="7"/>
        <end position="34"/>
    </location>
</feature>
<sequence length="301" mass="33115">MSGIVSLIVQFASLVISLAITGALFVHIGGYGLIWSTHASNSTNASLMTTVANEAVFPTPVALTNFSESSTGAILASDNSTDAIEWQSEGLTSTDLDNINKTAENKTWTPELLHIYQGPFEQIQEVDLKIGDTEIDLLSVLRASCILYAGLCIIWLFTQLGLLISLKVELLDLVYVNTFFLAVATIYTLVKALITGILIFYQTELRWNIILIVSISVGGLILCFIFESIALCFIVIWYRYIDYMNGGDEMCLCTSVFTSCIKGQRKSRGRAAAADYSIPEATMHSNLPYIDDPPIQQFSNF</sequence>
<evidence type="ECO:0000313" key="3">
    <source>
        <dbReference type="Proteomes" id="UP001201812"/>
    </source>
</evidence>